<reference evidence="2" key="1">
    <citation type="submission" date="2022-06" db="EMBL/GenBank/DDBJ databases">
        <title>Sequencing the genomes of 1000 actinobacteria strains.</title>
        <authorList>
            <person name="Klenk H.-P."/>
        </authorList>
    </citation>
    <scope>NUCLEOTIDE SEQUENCE</scope>
    <source>
        <strain evidence="2">DSM 46694</strain>
    </source>
</reference>
<name>A0A9X2K6Y8_9ACTN</name>
<feature type="transmembrane region" description="Helical" evidence="1">
    <location>
        <begin position="12"/>
        <end position="32"/>
    </location>
</feature>
<feature type="transmembrane region" description="Helical" evidence="1">
    <location>
        <begin position="52"/>
        <end position="70"/>
    </location>
</feature>
<sequence>MTHSRRESLRLNPFGTVAAGAAVVLGALGATIGDDVSQGMTLSLHTTAGPVAHLWGVMFAAGGVLKIYGLYWHRTTIEIPGLWMMTGGYAFYSITVVTGLGMHGLAAGVISAALTIGCLIKVRLITRAARHLHDREREE</sequence>
<evidence type="ECO:0000256" key="1">
    <source>
        <dbReference type="SAM" id="Phobius"/>
    </source>
</evidence>
<keyword evidence="1" id="KW-0472">Membrane</keyword>
<keyword evidence="1" id="KW-1133">Transmembrane helix</keyword>
<gene>
    <name evidence="2" type="ORF">HD597_010102</name>
</gene>
<accession>A0A9X2K6Y8</accession>
<feature type="transmembrane region" description="Helical" evidence="1">
    <location>
        <begin position="106"/>
        <end position="125"/>
    </location>
</feature>
<dbReference type="EMBL" id="JAMZEB010000002">
    <property type="protein sequence ID" value="MCP2363082.1"/>
    <property type="molecule type" value="Genomic_DNA"/>
</dbReference>
<protein>
    <submittedName>
        <fullName evidence="2">Uncharacterized protein</fullName>
    </submittedName>
</protein>
<dbReference type="Proteomes" id="UP001139648">
    <property type="component" value="Unassembled WGS sequence"/>
</dbReference>
<proteinExistence type="predicted"/>
<evidence type="ECO:0000313" key="3">
    <source>
        <dbReference type="Proteomes" id="UP001139648"/>
    </source>
</evidence>
<dbReference type="AlphaFoldDB" id="A0A9X2K6Y8"/>
<dbReference type="RefSeq" id="WP_253754411.1">
    <property type="nucleotide sequence ID" value="NZ_BAABKA010000023.1"/>
</dbReference>
<organism evidence="2 3">
    <name type="scientific">Nonomuraea thailandensis</name>
    <dbReference type="NCBI Taxonomy" id="1188745"/>
    <lineage>
        <taxon>Bacteria</taxon>
        <taxon>Bacillati</taxon>
        <taxon>Actinomycetota</taxon>
        <taxon>Actinomycetes</taxon>
        <taxon>Streptosporangiales</taxon>
        <taxon>Streptosporangiaceae</taxon>
        <taxon>Nonomuraea</taxon>
    </lineage>
</organism>
<keyword evidence="3" id="KW-1185">Reference proteome</keyword>
<comment type="caution">
    <text evidence="2">The sequence shown here is derived from an EMBL/GenBank/DDBJ whole genome shotgun (WGS) entry which is preliminary data.</text>
</comment>
<evidence type="ECO:0000313" key="2">
    <source>
        <dbReference type="EMBL" id="MCP2363082.1"/>
    </source>
</evidence>
<keyword evidence="1" id="KW-0812">Transmembrane</keyword>
<feature type="transmembrane region" description="Helical" evidence="1">
    <location>
        <begin position="82"/>
        <end position="100"/>
    </location>
</feature>